<comment type="subcellular location">
    <subcellularLocation>
        <location evidence="1">Nucleus</location>
    </subcellularLocation>
</comment>
<proteinExistence type="predicted"/>
<dbReference type="OrthoDB" id="5987649at2759"/>
<reference evidence="9 10" key="1">
    <citation type="submission" date="2020-06" db="EMBL/GenBank/DDBJ databases">
        <authorList>
            <person name="Li R."/>
            <person name="Bekaert M."/>
        </authorList>
    </citation>
    <scope>NUCLEOTIDE SEQUENCE [LARGE SCALE GENOMIC DNA]</scope>
    <source>
        <strain evidence="10">wild</strain>
    </source>
</reference>
<evidence type="ECO:0000256" key="2">
    <source>
        <dbReference type="ARBA" id="ARBA00022676"/>
    </source>
</evidence>
<dbReference type="InterPro" id="IPR052056">
    <property type="entry name" value="Mono-ARTD/PARP"/>
</dbReference>
<protein>
    <submittedName>
        <fullName evidence="9">PARP10_14_15</fullName>
        <ecNumber evidence="9">2.4.2.30</ecNumber>
    </submittedName>
</protein>
<dbReference type="EC" id="2.4.2.30" evidence="9"/>
<dbReference type="GO" id="GO:0010629">
    <property type="term" value="P:negative regulation of gene expression"/>
    <property type="evidence" value="ECO:0007669"/>
    <property type="project" value="TreeGrafter"/>
</dbReference>
<evidence type="ECO:0000256" key="4">
    <source>
        <dbReference type="ARBA" id="ARBA00023027"/>
    </source>
</evidence>
<evidence type="ECO:0000256" key="5">
    <source>
        <dbReference type="ARBA" id="ARBA00023242"/>
    </source>
</evidence>
<dbReference type="PANTHER" id="PTHR14453">
    <property type="entry name" value="PARP/ZINC FINGER CCCH TYPE DOMAIN CONTAINING PROTEIN"/>
    <property type="match status" value="1"/>
</dbReference>
<feature type="region of interest" description="Disordered" evidence="6">
    <location>
        <begin position="195"/>
        <end position="276"/>
    </location>
</feature>
<dbReference type="GO" id="GO:0003950">
    <property type="term" value="F:NAD+ poly-ADP-ribosyltransferase activity"/>
    <property type="evidence" value="ECO:0007669"/>
    <property type="project" value="UniProtKB-EC"/>
</dbReference>
<accession>A0A6J8DG01</accession>
<feature type="compositionally biased region" description="Polar residues" evidence="6">
    <location>
        <begin position="210"/>
        <end position="228"/>
    </location>
</feature>
<dbReference type="Gene3D" id="3.90.228.10">
    <property type="match status" value="1"/>
</dbReference>
<dbReference type="SUPFAM" id="SSF52949">
    <property type="entry name" value="Macro domain-like"/>
    <property type="match status" value="3"/>
</dbReference>
<dbReference type="GO" id="GO:1990404">
    <property type="term" value="F:NAD+-protein mono-ADP-ribosyltransferase activity"/>
    <property type="evidence" value="ECO:0007669"/>
    <property type="project" value="TreeGrafter"/>
</dbReference>
<dbReference type="InterPro" id="IPR043472">
    <property type="entry name" value="Macro_dom-like"/>
</dbReference>
<dbReference type="InterPro" id="IPR002589">
    <property type="entry name" value="Macro_dom"/>
</dbReference>
<keyword evidence="2 9" id="KW-0328">Glycosyltransferase</keyword>
<keyword evidence="3 9" id="KW-0808">Transferase</keyword>
<dbReference type="GO" id="GO:0070212">
    <property type="term" value="P:protein poly-ADP-ribosylation"/>
    <property type="evidence" value="ECO:0007669"/>
    <property type="project" value="TreeGrafter"/>
</dbReference>
<gene>
    <name evidence="9" type="ORF">MCOR_39629</name>
</gene>
<dbReference type="PANTHER" id="PTHR14453:SF102">
    <property type="entry name" value="PROTEIN MONO-ADP-RIBOSYLTRANSFERASE PARP14-LIKE"/>
    <property type="match status" value="1"/>
</dbReference>
<feature type="domain" description="Macro" evidence="8">
    <location>
        <begin position="920"/>
        <end position="1105"/>
    </location>
</feature>
<evidence type="ECO:0000256" key="6">
    <source>
        <dbReference type="SAM" id="MobiDB-lite"/>
    </source>
</evidence>
<feature type="domain" description="Macro" evidence="8">
    <location>
        <begin position="1116"/>
        <end position="1307"/>
    </location>
</feature>
<dbReference type="PROSITE" id="PS51059">
    <property type="entry name" value="PARP_CATALYTIC"/>
    <property type="match status" value="1"/>
</dbReference>
<sequence length="1926" mass="220439">MDRDSENQNLINSDEDYVDPEGNISESESIDLWNPPPAPNIIMQKPVAHLDSDEQRTGQDDHHRFDLETHQTYGSNYNVPTQWPQPFPETGESYGCNTPRQRIRGHTDGLHNAPRGQEAYFGHDPFNPYSPRIPSLQYPRYQQPMQFQPGPYQQYYPSPLGMHVGPEYYPPYRSPPQPFGPHVRNQRFNYQFEQAGSNQRPYRSNDHSKQNVTGSQNSQTEIAQSKQKQNAKPRTKLEKTMPPGAEDRYDKKKKQTFVPHSQATKKDNEEKKSTYMEEGRAKADIIAEEFFRTEDDLGHAIVAFHDKFDINAFTKACESRKIKECSLVFEELDPPRSAIISFDDEPLSENSLKTYLRTKNLVISRIRKTEAGLYSVKFKNEQDLDELVKFPKIMIDGNRITTSVAYNCSHGTFWDQSLHTVSIPVPFKPCIEDPNIRSYITDITSVCNELLEKHHARLILKDEIVIECTLNSKEKDIRQKVKQWTKDIQKAWEDCIVKNVKKRELHITADTKELFLRHVNESKETHKSDDLKIIIPEESVSMTIIFIGKCDIVESFYNQVYNRLQDIEETINREKKLTSGSVILKPTEVKLLLKENKLEKLNDIAFDFKYEVDQVNGVITFRGILEDIERAKHTIYTEKNSYYIWTMKNLSYHCCELLQNTVVANSAEKKLSDIDISATFDVKHNEIVVCTSEEENENVIEDILRKHVVERTIQLDDSNKHVLQLSDWETKCTALRDLFNDVCTIDDSEDIKLLLQIQDFIKEHTTDEDTINVTDESQFRFLKLHCMDWLKELEVKYSDNRLKIKFEEQSIKVQGTKDGIKTAKLDIDIELSKIQKELYKVSKTGLHLLFKDPDTVGAFLGPIDEDSRTVVAVNITNSSQSRNSNTKLKETDDEYTMRQAFEDMKRYDRKRSVKKKSEKKKPIEKPMSKKGSVVFINGTTVHLIKKEDLGKQKANVIVCSSNGDLDLSGPVGKSIVKVAGNELLAEIKNKYTGGIKHGDIAVAKGYKLQCTELYLAALFNWKPGFEKVLSKCVTSCLQRASTYTSIVFPALGTGNFNYPRDIVAKTMYDCVHQFDLSNTSLKDIRFLCYDNDTIGAFEREEMLQLNPNRESLPEWTCQPTYYQLKNISVSVVVGNIGTQQVDILVAAGPKNLFLQKSGGAGMSLIHSLGVDIQQDITKQYPKGVQEGEMACVELSSHIGCCKVLYLTSLNAWNEQEKVKDNDKQIYKFVNNCLVAAEKDGYRSIAFPALGTGNLHYPCHLVAKYMFDIVEQFARNKQKTTLSYVYFVVYEKDAKVIQAFKEEERKRVPGLHSVNVKSIAGNVFQIGNLQLSVEKGDILSKTCDAMLYGSNEELDFTKGNLSRELNRRCNTKKLQSECSNKKSKMKWHGIITTSGCGLPAKFIFHVCSKHRPDDWKSIIKKSFYKAERKQLKTLSLPAFGTGAQDPREELMGKVIAESILEFVKEGQTTHLQHIYLIIFQDKMVQPMLKAVRFSLKPDTMDQYTLAKGNLALREKNVQKQHLPVLPVVDVENTNQSSVTFTIYFQSGNDLSVAKTMLEQAISEKYQTEKQHDGVIAKLTQNEADYLKAVENRHAVIMTVDKVKCDVIIKGLVDEDTDDKGLPTLEKYPDMINMYLETAYKGDSGRTEVEFRDDQGEEYVIVLREMTEYLKNDRSNKVDVLRREKLQGDGGSFEPPSEWAVQGSDNVKVVTLMNTSQEFKTIEKMFLDSVFGGRKEWVSQFKKQSSKITKIERIQNLSLYQMYTSKKGLIEKQNPSGTANEQELWYSAFDASVVSINLYGFNRSYCGDLYQKTKLKKQSDKKSDDQKDNPYEEKWGEGVYFSSEAGFAILKGIDSGENSTTTDRTIYMCKVLTGVHKQGIAGMRYLPMRQDGTMMNYDSATDDCKPPVQFVIFNDTQAYPQYCIRFRL</sequence>
<dbReference type="SUPFAM" id="SSF56399">
    <property type="entry name" value="ADP-ribosylation"/>
    <property type="match status" value="1"/>
</dbReference>
<dbReference type="GO" id="GO:0060335">
    <property type="term" value="P:positive regulation of type II interferon-mediated signaling pathway"/>
    <property type="evidence" value="ECO:0007669"/>
    <property type="project" value="TreeGrafter"/>
</dbReference>
<evidence type="ECO:0000256" key="1">
    <source>
        <dbReference type="ARBA" id="ARBA00004123"/>
    </source>
</evidence>
<evidence type="ECO:0000259" key="8">
    <source>
        <dbReference type="PROSITE" id="PS51154"/>
    </source>
</evidence>
<evidence type="ECO:0000313" key="9">
    <source>
        <dbReference type="EMBL" id="CAC5406004.1"/>
    </source>
</evidence>
<dbReference type="GO" id="GO:0005634">
    <property type="term" value="C:nucleus"/>
    <property type="evidence" value="ECO:0007669"/>
    <property type="project" value="UniProtKB-SubCell"/>
</dbReference>
<dbReference type="GO" id="GO:0003714">
    <property type="term" value="F:transcription corepressor activity"/>
    <property type="evidence" value="ECO:0007669"/>
    <property type="project" value="TreeGrafter"/>
</dbReference>
<feature type="domain" description="Macro" evidence="8">
    <location>
        <begin position="1317"/>
        <end position="1494"/>
    </location>
</feature>
<dbReference type="SMART" id="SM00506">
    <property type="entry name" value="A1pp"/>
    <property type="match status" value="2"/>
</dbReference>
<feature type="compositionally biased region" description="Basic and acidic residues" evidence="6">
    <location>
        <begin position="235"/>
        <end position="250"/>
    </location>
</feature>
<keyword evidence="10" id="KW-1185">Reference proteome</keyword>
<organism evidence="9 10">
    <name type="scientific">Mytilus coruscus</name>
    <name type="common">Sea mussel</name>
    <dbReference type="NCBI Taxonomy" id="42192"/>
    <lineage>
        <taxon>Eukaryota</taxon>
        <taxon>Metazoa</taxon>
        <taxon>Spiralia</taxon>
        <taxon>Lophotrochozoa</taxon>
        <taxon>Mollusca</taxon>
        <taxon>Bivalvia</taxon>
        <taxon>Autobranchia</taxon>
        <taxon>Pteriomorphia</taxon>
        <taxon>Mytilida</taxon>
        <taxon>Mytiloidea</taxon>
        <taxon>Mytilidae</taxon>
        <taxon>Mytilinae</taxon>
        <taxon>Mytilus</taxon>
    </lineage>
</organism>
<dbReference type="Pfam" id="PF01661">
    <property type="entry name" value="Macro"/>
    <property type="match status" value="3"/>
</dbReference>
<feature type="region of interest" description="Disordered" evidence="6">
    <location>
        <begin position="1"/>
        <end position="42"/>
    </location>
</feature>
<dbReference type="EMBL" id="CACVKT020007152">
    <property type="protein sequence ID" value="CAC5406004.1"/>
    <property type="molecule type" value="Genomic_DNA"/>
</dbReference>
<dbReference type="Proteomes" id="UP000507470">
    <property type="component" value="Unassembled WGS sequence"/>
</dbReference>
<feature type="compositionally biased region" description="Basic and acidic residues" evidence="6">
    <location>
        <begin position="264"/>
        <end position="276"/>
    </location>
</feature>
<evidence type="ECO:0000259" key="7">
    <source>
        <dbReference type="PROSITE" id="PS51059"/>
    </source>
</evidence>
<evidence type="ECO:0000256" key="3">
    <source>
        <dbReference type="ARBA" id="ARBA00022679"/>
    </source>
</evidence>
<dbReference type="Gene3D" id="3.40.220.10">
    <property type="entry name" value="Leucine Aminopeptidase, subunit E, domain 1"/>
    <property type="match status" value="3"/>
</dbReference>
<feature type="region of interest" description="Disordered" evidence="6">
    <location>
        <begin position="907"/>
        <end position="926"/>
    </location>
</feature>
<keyword evidence="4" id="KW-0520">NAD</keyword>
<evidence type="ECO:0000313" key="10">
    <source>
        <dbReference type="Proteomes" id="UP000507470"/>
    </source>
</evidence>
<dbReference type="GO" id="GO:0005737">
    <property type="term" value="C:cytoplasm"/>
    <property type="evidence" value="ECO:0007669"/>
    <property type="project" value="TreeGrafter"/>
</dbReference>
<dbReference type="PROSITE" id="PS51154">
    <property type="entry name" value="MACRO"/>
    <property type="match status" value="3"/>
</dbReference>
<dbReference type="GO" id="GO:0044389">
    <property type="term" value="F:ubiquitin-like protein ligase binding"/>
    <property type="evidence" value="ECO:0007669"/>
    <property type="project" value="TreeGrafter"/>
</dbReference>
<dbReference type="InterPro" id="IPR012317">
    <property type="entry name" value="Poly(ADP-ribose)pol_cat_dom"/>
</dbReference>
<feature type="compositionally biased region" description="Basic residues" evidence="6">
    <location>
        <begin position="907"/>
        <end position="919"/>
    </location>
</feature>
<keyword evidence="5" id="KW-0539">Nucleus</keyword>
<feature type="domain" description="PARP catalytic" evidence="7">
    <location>
        <begin position="1693"/>
        <end position="1926"/>
    </location>
</feature>
<name>A0A6J8DG01_MYTCO</name>